<protein>
    <submittedName>
        <fullName evidence="2">Uncharacterized protein</fullName>
    </submittedName>
</protein>
<evidence type="ECO:0000313" key="2">
    <source>
        <dbReference type="EMBL" id="OJJ43770.1"/>
    </source>
</evidence>
<evidence type="ECO:0000256" key="1">
    <source>
        <dbReference type="SAM" id="MobiDB-lite"/>
    </source>
</evidence>
<feature type="region of interest" description="Disordered" evidence="1">
    <location>
        <begin position="76"/>
        <end position="105"/>
    </location>
</feature>
<dbReference type="EMBL" id="KV878350">
    <property type="protein sequence ID" value="OJJ43770.1"/>
    <property type="molecule type" value="Genomic_DNA"/>
</dbReference>
<dbReference type="AlphaFoldDB" id="A0A1L9S9D8"/>
<keyword evidence="3" id="KW-1185">Reference proteome</keyword>
<name>A0A1L9S9D8_9EURO</name>
<gene>
    <name evidence="2" type="ORF">ASPZODRAFT_135791</name>
</gene>
<feature type="compositionally biased region" description="Low complexity" evidence="1">
    <location>
        <begin position="234"/>
        <end position="243"/>
    </location>
</feature>
<feature type="region of interest" description="Disordered" evidence="1">
    <location>
        <begin position="181"/>
        <end position="246"/>
    </location>
</feature>
<feature type="compositionally biased region" description="Basic residues" evidence="1">
    <location>
        <begin position="1"/>
        <end position="13"/>
    </location>
</feature>
<organism evidence="2 3">
    <name type="scientific">Penicilliopsis zonata CBS 506.65</name>
    <dbReference type="NCBI Taxonomy" id="1073090"/>
    <lineage>
        <taxon>Eukaryota</taxon>
        <taxon>Fungi</taxon>
        <taxon>Dikarya</taxon>
        <taxon>Ascomycota</taxon>
        <taxon>Pezizomycotina</taxon>
        <taxon>Eurotiomycetes</taxon>
        <taxon>Eurotiomycetidae</taxon>
        <taxon>Eurotiales</taxon>
        <taxon>Aspergillaceae</taxon>
        <taxon>Penicilliopsis</taxon>
    </lineage>
</organism>
<feature type="region of interest" description="Disordered" evidence="1">
    <location>
        <begin position="1"/>
        <end position="57"/>
    </location>
</feature>
<feature type="compositionally biased region" description="Low complexity" evidence="1">
    <location>
        <begin position="21"/>
        <end position="36"/>
    </location>
</feature>
<dbReference type="GeneID" id="34610364"/>
<sequence>MDGDNHRRRKHQYDRHGPPVSSSAAAAAAASTSGATDRLRAQSTRGGNHGASRRNPRVASSFAGYGYTDQASFADPSFQAGSLQPDGFQPFSPAQTPQRQRQRQHHFTYDPQAVYQLDHHQHHHQQGHAQQQGPYGLLPPYQERQSAAIDVMSSQFAVPQYFSPTTGVAAAAGVVPPYLPASTTTPYHQSQQQQQQQQQQQRQRNSISIGRASPATQPFPVPMADFTSVSSTGQPQHQQQQQQVPEPANLDEVFARFQRALQSTLDDTRAGRLIEASRSLLEISEWLVTNAQELGILRDDQLLHSDRLRLWNDFNICWLALGQRQKEMTQSLFETGCAPSAAGLLDSVSLENMGKDLIRLCDQLEQHGLVDYQMGVWEEEILCVLEQCLDLMETRPDLLRPQAVQGTVTTTAASRS</sequence>
<proteinExistence type="predicted"/>
<reference evidence="3" key="1">
    <citation type="journal article" date="2017" name="Genome Biol.">
        <title>Comparative genomics reveals high biological diversity and specific adaptations in the industrially and medically important fungal genus Aspergillus.</title>
        <authorList>
            <person name="de Vries R.P."/>
            <person name="Riley R."/>
            <person name="Wiebenga A."/>
            <person name="Aguilar-Osorio G."/>
            <person name="Amillis S."/>
            <person name="Uchima C.A."/>
            <person name="Anderluh G."/>
            <person name="Asadollahi M."/>
            <person name="Askin M."/>
            <person name="Barry K."/>
            <person name="Battaglia E."/>
            <person name="Bayram O."/>
            <person name="Benocci T."/>
            <person name="Braus-Stromeyer S.A."/>
            <person name="Caldana C."/>
            <person name="Canovas D."/>
            <person name="Cerqueira G.C."/>
            <person name="Chen F."/>
            <person name="Chen W."/>
            <person name="Choi C."/>
            <person name="Clum A."/>
            <person name="Dos Santos R.A."/>
            <person name="Damasio A.R."/>
            <person name="Diallinas G."/>
            <person name="Emri T."/>
            <person name="Fekete E."/>
            <person name="Flipphi M."/>
            <person name="Freyberg S."/>
            <person name="Gallo A."/>
            <person name="Gournas C."/>
            <person name="Habgood R."/>
            <person name="Hainaut M."/>
            <person name="Harispe M.L."/>
            <person name="Henrissat B."/>
            <person name="Hilden K.S."/>
            <person name="Hope R."/>
            <person name="Hossain A."/>
            <person name="Karabika E."/>
            <person name="Karaffa L."/>
            <person name="Karanyi Z."/>
            <person name="Krasevec N."/>
            <person name="Kuo A."/>
            <person name="Kusch H."/>
            <person name="LaButti K."/>
            <person name="Lagendijk E.L."/>
            <person name="Lapidus A."/>
            <person name="Levasseur A."/>
            <person name="Lindquist E."/>
            <person name="Lipzen A."/>
            <person name="Logrieco A.F."/>
            <person name="MacCabe A."/>
            <person name="Maekelae M.R."/>
            <person name="Malavazi I."/>
            <person name="Melin P."/>
            <person name="Meyer V."/>
            <person name="Mielnichuk N."/>
            <person name="Miskei M."/>
            <person name="Molnar A.P."/>
            <person name="Mule G."/>
            <person name="Ngan C.Y."/>
            <person name="Orejas M."/>
            <person name="Orosz E."/>
            <person name="Ouedraogo J.P."/>
            <person name="Overkamp K.M."/>
            <person name="Park H.-S."/>
            <person name="Perrone G."/>
            <person name="Piumi F."/>
            <person name="Punt P.J."/>
            <person name="Ram A.F."/>
            <person name="Ramon A."/>
            <person name="Rauscher S."/>
            <person name="Record E."/>
            <person name="Riano-Pachon D.M."/>
            <person name="Robert V."/>
            <person name="Roehrig J."/>
            <person name="Ruller R."/>
            <person name="Salamov A."/>
            <person name="Salih N.S."/>
            <person name="Samson R.A."/>
            <person name="Sandor E."/>
            <person name="Sanguinetti M."/>
            <person name="Schuetze T."/>
            <person name="Sepcic K."/>
            <person name="Shelest E."/>
            <person name="Sherlock G."/>
            <person name="Sophianopoulou V."/>
            <person name="Squina F.M."/>
            <person name="Sun H."/>
            <person name="Susca A."/>
            <person name="Todd R.B."/>
            <person name="Tsang A."/>
            <person name="Unkles S.E."/>
            <person name="van de Wiele N."/>
            <person name="van Rossen-Uffink D."/>
            <person name="Oliveira J.V."/>
            <person name="Vesth T.C."/>
            <person name="Visser J."/>
            <person name="Yu J.-H."/>
            <person name="Zhou M."/>
            <person name="Andersen M.R."/>
            <person name="Archer D.B."/>
            <person name="Baker S.E."/>
            <person name="Benoit I."/>
            <person name="Brakhage A.A."/>
            <person name="Braus G.H."/>
            <person name="Fischer R."/>
            <person name="Frisvad J.C."/>
            <person name="Goldman G.H."/>
            <person name="Houbraken J."/>
            <person name="Oakley B."/>
            <person name="Pocsi I."/>
            <person name="Scazzocchio C."/>
            <person name="Seiboth B."/>
            <person name="vanKuyk P.A."/>
            <person name="Wortman J."/>
            <person name="Dyer P.S."/>
            <person name="Grigoriev I.V."/>
        </authorList>
    </citation>
    <scope>NUCLEOTIDE SEQUENCE [LARGE SCALE GENOMIC DNA]</scope>
    <source>
        <strain evidence="3">CBS 506.65</strain>
    </source>
</reference>
<accession>A0A1L9S9D8</accession>
<feature type="compositionally biased region" description="Low complexity" evidence="1">
    <location>
        <begin position="189"/>
        <end position="204"/>
    </location>
</feature>
<evidence type="ECO:0000313" key="3">
    <source>
        <dbReference type="Proteomes" id="UP000184188"/>
    </source>
</evidence>
<dbReference type="Proteomes" id="UP000184188">
    <property type="component" value="Unassembled WGS sequence"/>
</dbReference>
<dbReference type="VEuPathDB" id="FungiDB:ASPZODRAFT_135791"/>
<dbReference type="RefSeq" id="XP_022578280.1">
    <property type="nucleotide sequence ID" value="XM_022723899.1"/>
</dbReference>
<dbReference type="OrthoDB" id="5552418at2759"/>
<feature type="region of interest" description="Disordered" evidence="1">
    <location>
        <begin position="118"/>
        <end position="139"/>
    </location>
</feature>